<gene>
    <name evidence="2" type="ORF">SAMN05444320_103148</name>
</gene>
<evidence type="ECO:0000256" key="1">
    <source>
        <dbReference type="SAM" id="Phobius"/>
    </source>
</evidence>
<protein>
    <submittedName>
        <fullName evidence="2">Uncharacterized protein</fullName>
    </submittedName>
</protein>
<feature type="transmembrane region" description="Helical" evidence="1">
    <location>
        <begin position="309"/>
        <end position="327"/>
    </location>
</feature>
<keyword evidence="1" id="KW-1133">Transmembrane helix</keyword>
<organism evidence="2 3">
    <name type="scientific">Streptoalloteichus hindustanus</name>
    <dbReference type="NCBI Taxonomy" id="2017"/>
    <lineage>
        <taxon>Bacteria</taxon>
        <taxon>Bacillati</taxon>
        <taxon>Actinomycetota</taxon>
        <taxon>Actinomycetes</taxon>
        <taxon>Pseudonocardiales</taxon>
        <taxon>Pseudonocardiaceae</taxon>
        <taxon>Streptoalloteichus</taxon>
    </lineage>
</organism>
<feature type="transmembrane region" description="Helical" evidence="1">
    <location>
        <begin position="254"/>
        <end position="275"/>
    </location>
</feature>
<dbReference type="STRING" id="2017.SAMN05444320_103148"/>
<dbReference type="RefSeq" id="WP_073481317.1">
    <property type="nucleotide sequence ID" value="NZ_FQVN01000003.1"/>
</dbReference>
<feature type="transmembrane region" description="Helical" evidence="1">
    <location>
        <begin position="21"/>
        <end position="43"/>
    </location>
</feature>
<proteinExistence type="predicted"/>
<evidence type="ECO:0000313" key="3">
    <source>
        <dbReference type="Proteomes" id="UP000184501"/>
    </source>
</evidence>
<feature type="transmembrane region" description="Helical" evidence="1">
    <location>
        <begin position="287"/>
        <end position="303"/>
    </location>
</feature>
<sequence>MAGRSSRLLRLGLVRNAHAATHLDTFVVSGVTTVLATRGYLALTNYPQIGGRTLHIAHVLPGGLLMLVALFLLLSYVGPVVRPAAAVLGGVGFGLFIDEVGKFVTRDNDYFFRPAASIMYVVFTLLVLAVHTLHKKRPLDPREHLANAVDHAVEGVAGGLSPRRRAEAEGQLRQAGAVPGVAEAGALVARCSPDAVELPAPVLAAKHALRRAFTRLAARRAVRLAVVALLVVQALGALAVAVQGRVDGDGTSLVGFRGVLAGSAGSALLIVAGLVRLRRDRQAAIRALQLSVLVSLLVTQVFQFADAEFAALGGLVVDLLLLGVLGAEAERLRRLVELSADARSAP</sequence>
<keyword evidence="1" id="KW-0812">Transmembrane</keyword>
<keyword evidence="1" id="KW-0472">Membrane</keyword>
<feature type="transmembrane region" description="Helical" evidence="1">
    <location>
        <begin position="221"/>
        <end position="242"/>
    </location>
</feature>
<dbReference type="Proteomes" id="UP000184501">
    <property type="component" value="Unassembled WGS sequence"/>
</dbReference>
<name>A0A1M5AJT5_STRHI</name>
<evidence type="ECO:0000313" key="2">
    <source>
        <dbReference type="EMBL" id="SHF30396.1"/>
    </source>
</evidence>
<feature type="transmembrane region" description="Helical" evidence="1">
    <location>
        <begin position="110"/>
        <end position="133"/>
    </location>
</feature>
<dbReference type="AlphaFoldDB" id="A0A1M5AJT5"/>
<dbReference type="EMBL" id="FQVN01000003">
    <property type="protein sequence ID" value="SHF30396.1"/>
    <property type="molecule type" value="Genomic_DNA"/>
</dbReference>
<keyword evidence="3" id="KW-1185">Reference proteome</keyword>
<reference evidence="2 3" key="1">
    <citation type="submission" date="2016-11" db="EMBL/GenBank/DDBJ databases">
        <authorList>
            <person name="Jaros S."/>
            <person name="Januszkiewicz K."/>
            <person name="Wedrychowicz H."/>
        </authorList>
    </citation>
    <scope>NUCLEOTIDE SEQUENCE [LARGE SCALE GENOMIC DNA]</scope>
    <source>
        <strain evidence="2 3">DSM 44523</strain>
    </source>
</reference>
<accession>A0A1M5AJT5</accession>
<feature type="transmembrane region" description="Helical" evidence="1">
    <location>
        <begin position="55"/>
        <end position="77"/>
    </location>
</feature>